<feature type="domain" description="RRM" evidence="19">
    <location>
        <begin position="574"/>
        <end position="652"/>
    </location>
</feature>
<accession>A0A2A2KLQ4</accession>
<dbReference type="InterPro" id="IPR011989">
    <property type="entry name" value="ARM-like"/>
</dbReference>
<dbReference type="GO" id="GO:0005829">
    <property type="term" value="C:cytosol"/>
    <property type="evidence" value="ECO:0007669"/>
    <property type="project" value="UniProtKB-ARBA"/>
</dbReference>
<dbReference type="Pfam" id="PF04078">
    <property type="entry name" value="Rcd1"/>
    <property type="match status" value="1"/>
</dbReference>
<organism evidence="20 21">
    <name type="scientific">Diploscapter pachys</name>
    <dbReference type="NCBI Taxonomy" id="2018661"/>
    <lineage>
        <taxon>Eukaryota</taxon>
        <taxon>Metazoa</taxon>
        <taxon>Ecdysozoa</taxon>
        <taxon>Nematoda</taxon>
        <taxon>Chromadorea</taxon>
        <taxon>Rhabditida</taxon>
        <taxon>Rhabditina</taxon>
        <taxon>Rhabditomorpha</taxon>
        <taxon>Rhabditoidea</taxon>
        <taxon>Rhabditidae</taxon>
        <taxon>Diploscapter</taxon>
    </lineage>
</organism>
<comment type="caution">
    <text evidence="20">The sequence shown here is derived from an EMBL/GenBank/DDBJ whole genome shotgun (WGS) entry which is preliminary data.</text>
</comment>
<dbReference type="FunFam" id="1.25.10.10:FF:000037">
    <property type="entry name" value="CCR4-NOT transcription complex subunit 9"/>
    <property type="match status" value="1"/>
</dbReference>
<evidence type="ECO:0000256" key="13">
    <source>
        <dbReference type="ARBA" id="ARBA00023163"/>
    </source>
</evidence>
<dbReference type="GO" id="GO:0006402">
    <property type="term" value="P:mRNA catabolic process"/>
    <property type="evidence" value="ECO:0007669"/>
    <property type="project" value="InterPro"/>
</dbReference>
<evidence type="ECO:0000256" key="4">
    <source>
        <dbReference type="ARBA" id="ARBA00007408"/>
    </source>
</evidence>
<dbReference type="SUPFAM" id="SSF54928">
    <property type="entry name" value="RNA-binding domain, RBD"/>
    <property type="match status" value="1"/>
</dbReference>
<evidence type="ECO:0000256" key="11">
    <source>
        <dbReference type="ARBA" id="ARBA00023158"/>
    </source>
</evidence>
<dbReference type="Pfam" id="PF00076">
    <property type="entry name" value="RRM_1"/>
    <property type="match status" value="1"/>
</dbReference>
<evidence type="ECO:0000256" key="17">
    <source>
        <dbReference type="PROSITE-ProRule" id="PRU00176"/>
    </source>
</evidence>
<dbReference type="PANTHER" id="PTHR12262">
    <property type="entry name" value="CCR4-NOT TRANSCRIPTION COMPLEX SUBUNIT 9"/>
    <property type="match status" value="1"/>
</dbReference>
<gene>
    <name evidence="20" type="ORF">WR25_11828</name>
</gene>
<dbReference type="GO" id="GO:0003723">
    <property type="term" value="F:RNA binding"/>
    <property type="evidence" value="ECO:0007669"/>
    <property type="project" value="UniProtKB-UniRule"/>
</dbReference>
<dbReference type="OrthoDB" id="1183224at2759"/>
<proteinExistence type="inferred from homology"/>
<evidence type="ECO:0000256" key="14">
    <source>
        <dbReference type="ARBA" id="ARBA00023242"/>
    </source>
</evidence>
<sequence length="674" mass="75650">MYDARASPATQAQQAAQPSAPGQDINQDEILQWIDDLKDPNKRETALLELSKKRDSVPDLPIWLWYSFGTMAALLQEVIAIYPSIMPANLTAVQSNRVCNALALMQCVASHKETRGPFLQAHIPLYLYPFLHTTKTSRSFEYLRLTSLGVIGALVKTEDKELLQVISFLLSTEIIPLCLRIMEQGTELSKTVATFILQKILLDDTGLAYICQTYERFSHVAMILGKMVLKLAREPSARLLKHVIRCYSRLSDNARAQQALRQCLPDQLKDDTFKAALEKDPSSRSWLRTLMKNLAPLISDLRVQARTKSKMSSLDDELALFESEISSLVESSSSDPQTVYISPDAVVSAPPISASEAKKKDAVNASHAQAQRPLPQIAQPVTGIVPGMIPAPMPGMLIPPHIRLGAAPVPPVGMPFMPPQTMKMQREKISKEYQMKFFKAYIDTCIAIERERDIFEMKSKEKAKLDEQLVRAAAANAAAHAAATSSLMAPPIHSIRNATIEGAPTVYEPLPDAPAAPKFTMALPADIEKMEYKRQTDPLKMRMKDKKDKKKYVRAGGGQVWEDSSLAEWDDNDFRIFCGDLGNEVSDELLGKAFRKYPSFQKAKVIRDSRTNKSKGYGFVSFRESDDYVRAIREMDGKYVGNRPIKLRKSNWKERNFEVIKKKQKDKKKLGLWS</sequence>
<dbReference type="PROSITE" id="PS50102">
    <property type="entry name" value="RRM"/>
    <property type="match status" value="1"/>
</dbReference>
<dbReference type="STRING" id="2018661.A0A2A2KLQ4"/>
<evidence type="ECO:0000256" key="5">
    <source>
        <dbReference type="ARBA" id="ARBA00014171"/>
    </source>
</evidence>
<feature type="region of interest" description="Disordered" evidence="18">
    <location>
        <begin position="1"/>
        <end position="25"/>
    </location>
</feature>
<dbReference type="GO" id="GO:0030014">
    <property type="term" value="C:CCR4-NOT complex"/>
    <property type="evidence" value="ECO:0007669"/>
    <property type="project" value="InterPro"/>
</dbReference>
<dbReference type="CDD" id="cd12383">
    <property type="entry name" value="RRM_RBM42"/>
    <property type="match status" value="1"/>
</dbReference>
<reference evidence="20 21" key="1">
    <citation type="journal article" date="2017" name="Curr. Biol.">
        <title>Genome architecture and evolution of a unichromosomal asexual nematode.</title>
        <authorList>
            <person name="Fradin H."/>
            <person name="Zegar C."/>
            <person name="Gutwein M."/>
            <person name="Lucas J."/>
            <person name="Kovtun M."/>
            <person name="Corcoran D."/>
            <person name="Baugh L.R."/>
            <person name="Kiontke K."/>
            <person name="Gunsalus K."/>
            <person name="Fitch D.H."/>
            <person name="Piano F."/>
        </authorList>
    </citation>
    <scope>NUCLEOTIDE SEQUENCE [LARGE SCALE GENOMIC DNA]</scope>
    <source>
        <strain evidence="20">PF1309</strain>
    </source>
</reference>
<evidence type="ECO:0000256" key="8">
    <source>
        <dbReference type="ARBA" id="ARBA00022491"/>
    </source>
</evidence>
<evidence type="ECO:0000313" key="21">
    <source>
        <dbReference type="Proteomes" id="UP000218231"/>
    </source>
</evidence>
<evidence type="ECO:0000256" key="12">
    <source>
        <dbReference type="ARBA" id="ARBA00023159"/>
    </source>
</evidence>
<dbReference type="Gene3D" id="3.30.70.330">
    <property type="match status" value="1"/>
</dbReference>
<dbReference type="InterPro" id="IPR012677">
    <property type="entry name" value="Nucleotide-bd_a/b_plait_sf"/>
</dbReference>
<keyword evidence="21" id="KW-1185">Reference proteome</keyword>
<evidence type="ECO:0000259" key="19">
    <source>
        <dbReference type="PROSITE" id="PS50102"/>
    </source>
</evidence>
<dbReference type="GO" id="GO:0000932">
    <property type="term" value="C:P-body"/>
    <property type="evidence" value="ECO:0007669"/>
    <property type="project" value="UniProtKB-SubCell"/>
</dbReference>
<dbReference type="InterPro" id="IPR035979">
    <property type="entry name" value="RBD_domain_sf"/>
</dbReference>
<dbReference type="GO" id="GO:0006417">
    <property type="term" value="P:regulation of translation"/>
    <property type="evidence" value="ECO:0007669"/>
    <property type="project" value="UniProtKB-KW"/>
</dbReference>
<feature type="compositionally biased region" description="Low complexity" evidence="18">
    <location>
        <begin position="1"/>
        <end position="23"/>
    </location>
</feature>
<dbReference type="AlphaFoldDB" id="A0A2A2KLQ4"/>
<name>A0A2A2KLQ4_9BILA</name>
<comment type="similarity">
    <text evidence="4">Belongs to the RRM RBM42 family.</text>
</comment>
<keyword evidence="12" id="KW-0010">Activator</keyword>
<keyword evidence="7" id="KW-0963">Cytoplasm</keyword>
<evidence type="ECO:0000256" key="3">
    <source>
        <dbReference type="ARBA" id="ARBA00006385"/>
    </source>
</evidence>
<dbReference type="Proteomes" id="UP000218231">
    <property type="component" value="Unassembled WGS sequence"/>
</dbReference>
<evidence type="ECO:0000256" key="18">
    <source>
        <dbReference type="SAM" id="MobiDB-lite"/>
    </source>
</evidence>
<dbReference type="InterPro" id="IPR016024">
    <property type="entry name" value="ARM-type_fold"/>
</dbReference>
<dbReference type="Gene3D" id="1.25.10.10">
    <property type="entry name" value="Leucine-rich Repeat Variant"/>
    <property type="match status" value="1"/>
</dbReference>
<dbReference type="InterPro" id="IPR034215">
    <property type="entry name" value="RBM42_RRM"/>
</dbReference>
<comment type="similarity">
    <text evidence="3">Belongs to the CNOT9 family.</text>
</comment>
<protein>
    <recommendedName>
        <fullName evidence="5">CCR4-NOT transcription complex subunit 9</fullName>
    </recommendedName>
    <alternativeName>
        <fullName evidence="15">Cell differentiation protein RQCD1 homolog</fullName>
    </alternativeName>
    <alternativeName>
        <fullName evidence="16">RNA-binding motif protein 42</fullName>
    </alternativeName>
    <alternativeName>
        <fullName evidence="6">RNA-binding protein 42</fullName>
    </alternativeName>
</protein>
<keyword evidence="8" id="KW-0678">Repressor</keyword>
<keyword evidence="17" id="KW-0694">RNA-binding</keyword>
<keyword evidence="13" id="KW-0804">Transcription</keyword>
<dbReference type="SMART" id="SM00360">
    <property type="entry name" value="RRM"/>
    <property type="match status" value="1"/>
</dbReference>
<dbReference type="EMBL" id="LIAE01008278">
    <property type="protein sequence ID" value="PAV74812.1"/>
    <property type="molecule type" value="Genomic_DNA"/>
</dbReference>
<keyword evidence="10" id="KW-0805">Transcription regulation</keyword>
<dbReference type="SUPFAM" id="SSF48371">
    <property type="entry name" value="ARM repeat"/>
    <property type="match status" value="1"/>
</dbReference>
<dbReference type="InterPro" id="IPR007216">
    <property type="entry name" value="CNOT9"/>
</dbReference>
<evidence type="ECO:0000256" key="1">
    <source>
        <dbReference type="ARBA" id="ARBA00004123"/>
    </source>
</evidence>
<evidence type="ECO:0000256" key="2">
    <source>
        <dbReference type="ARBA" id="ARBA00004201"/>
    </source>
</evidence>
<evidence type="ECO:0000256" key="6">
    <source>
        <dbReference type="ARBA" id="ARBA00015192"/>
    </source>
</evidence>
<keyword evidence="9" id="KW-0810">Translation regulation</keyword>
<keyword evidence="11" id="KW-0943">RNA-mediated gene silencing</keyword>
<keyword evidence="14" id="KW-0539">Nucleus</keyword>
<dbReference type="InterPro" id="IPR000504">
    <property type="entry name" value="RRM_dom"/>
</dbReference>
<evidence type="ECO:0000256" key="9">
    <source>
        <dbReference type="ARBA" id="ARBA00022845"/>
    </source>
</evidence>
<evidence type="ECO:0000256" key="16">
    <source>
        <dbReference type="ARBA" id="ARBA00030574"/>
    </source>
</evidence>
<comment type="subcellular location">
    <subcellularLocation>
        <location evidence="2">Cytoplasm</location>
        <location evidence="2">P-body</location>
    </subcellularLocation>
    <subcellularLocation>
        <location evidence="1">Nucleus</location>
    </subcellularLocation>
</comment>
<evidence type="ECO:0000313" key="20">
    <source>
        <dbReference type="EMBL" id="PAV74812.1"/>
    </source>
</evidence>
<evidence type="ECO:0000256" key="7">
    <source>
        <dbReference type="ARBA" id="ARBA00022490"/>
    </source>
</evidence>
<evidence type="ECO:0000256" key="15">
    <source>
        <dbReference type="ARBA" id="ARBA00030283"/>
    </source>
</evidence>
<dbReference type="GO" id="GO:0005634">
    <property type="term" value="C:nucleus"/>
    <property type="evidence" value="ECO:0007669"/>
    <property type="project" value="UniProtKB-SubCell"/>
</dbReference>
<evidence type="ECO:0000256" key="10">
    <source>
        <dbReference type="ARBA" id="ARBA00023015"/>
    </source>
</evidence>
<dbReference type="GO" id="GO:0031047">
    <property type="term" value="P:regulatory ncRNA-mediated gene silencing"/>
    <property type="evidence" value="ECO:0007669"/>
    <property type="project" value="UniProtKB-KW"/>
</dbReference>